<feature type="transmembrane region" description="Helical" evidence="6">
    <location>
        <begin position="243"/>
        <end position="266"/>
    </location>
</feature>
<evidence type="ECO:0000256" key="1">
    <source>
        <dbReference type="ARBA" id="ARBA00004651"/>
    </source>
</evidence>
<dbReference type="InterPro" id="IPR000731">
    <property type="entry name" value="SSD"/>
</dbReference>
<name>A0A095SMX3_9GAMM</name>
<feature type="transmembrane region" description="Helical" evidence="6">
    <location>
        <begin position="194"/>
        <end position="212"/>
    </location>
</feature>
<dbReference type="InterPro" id="IPR004869">
    <property type="entry name" value="MMPL_dom"/>
</dbReference>
<dbReference type="GO" id="GO:0005886">
    <property type="term" value="C:plasma membrane"/>
    <property type="evidence" value="ECO:0007669"/>
    <property type="project" value="UniProtKB-SubCell"/>
</dbReference>
<feature type="transmembrane region" description="Helical" evidence="6">
    <location>
        <begin position="629"/>
        <end position="649"/>
    </location>
</feature>
<keyword evidence="5 6" id="KW-0472">Membrane</keyword>
<dbReference type="EMBL" id="ARXV01000003">
    <property type="protein sequence ID" value="KGD65932.1"/>
    <property type="molecule type" value="Genomic_DNA"/>
</dbReference>
<comment type="caution">
    <text evidence="8">The sequence shown here is derived from an EMBL/GenBank/DDBJ whole genome shotgun (WGS) entry which is preliminary data.</text>
</comment>
<dbReference type="Gene3D" id="1.20.1640.10">
    <property type="entry name" value="Multidrug efflux transporter AcrB transmembrane domain"/>
    <property type="match status" value="2"/>
</dbReference>
<dbReference type="Proteomes" id="UP000029444">
    <property type="component" value="Unassembled WGS sequence"/>
</dbReference>
<dbReference type="PROSITE" id="PS51257">
    <property type="entry name" value="PROKAR_LIPOPROTEIN"/>
    <property type="match status" value="1"/>
</dbReference>
<feature type="transmembrane region" description="Helical" evidence="6">
    <location>
        <begin position="731"/>
        <end position="756"/>
    </location>
</feature>
<comment type="subcellular location">
    <subcellularLocation>
        <location evidence="1">Cell membrane</location>
        <topology evidence="1">Multi-pass membrane protein</topology>
    </subcellularLocation>
</comment>
<organism evidence="8 9">
    <name type="scientific">Alcanivorax nanhaiticus</name>
    <dbReference type="NCBI Taxonomy" id="1177154"/>
    <lineage>
        <taxon>Bacteria</taxon>
        <taxon>Pseudomonadati</taxon>
        <taxon>Pseudomonadota</taxon>
        <taxon>Gammaproteobacteria</taxon>
        <taxon>Oceanospirillales</taxon>
        <taxon>Alcanivoracaceae</taxon>
        <taxon>Alcanivorax</taxon>
    </lineage>
</organism>
<feature type="transmembrane region" description="Helical" evidence="6">
    <location>
        <begin position="655"/>
        <end position="676"/>
    </location>
</feature>
<reference evidence="8 9" key="1">
    <citation type="submission" date="2012-09" db="EMBL/GenBank/DDBJ databases">
        <title>Genome Sequence of alkane-degrading Bacterium Alcanivorax sp. 19-m-6.</title>
        <authorList>
            <person name="Lai Q."/>
            <person name="Shao Z."/>
        </authorList>
    </citation>
    <scope>NUCLEOTIDE SEQUENCE [LARGE SCALE GENOMIC DNA]</scope>
    <source>
        <strain evidence="8 9">19-m-6</strain>
    </source>
</reference>
<accession>A0A095SMX3</accession>
<feature type="transmembrane region" description="Helical" evidence="6">
    <location>
        <begin position="272"/>
        <end position="295"/>
    </location>
</feature>
<dbReference type="STRING" id="1177154.Y5S_01156"/>
<protein>
    <recommendedName>
        <fullName evidence="7">SSD domain-containing protein</fullName>
    </recommendedName>
</protein>
<evidence type="ECO:0000256" key="2">
    <source>
        <dbReference type="ARBA" id="ARBA00022475"/>
    </source>
</evidence>
<evidence type="ECO:0000256" key="5">
    <source>
        <dbReference type="ARBA" id="ARBA00023136"/>
    </source>
</evidence>
<dbReference type="PATRIC" id="fig|1177154.3.peg.1173"/>
<feature type="transmembrane region" description="Helical" evidence="6">
    <location>
        <begin position="696"/>
        <end position="719"/>
    </location>
</feature>
<dbReference type="Pfam" id="PF03176">
    <property type="entry name" value="MMPL"/>
    <property type="match status" value="2"/>
</dbReference>
<feature type="transmembrane region" description="Helical" evidence="6">
    <location>
        <begin position="400"/>
        <end position="419"/>
    </location>
</feature>
<dbReference type="OrthoDB" id="9803781at2"/>
<keyword evidence="4 6" id="KW-1133">Transmembrane helix</keyword>
<dbReference type="PANTHER" id="PTHR33406:SF12">
    <property type="entry name" value="BLR2997 PROTEIN"/>
    <property type="match status" value="1"/>
</dbReference>
<feature type="transmembrane region" description="Helical" evidence="6">
    <location>
        <begin position="12"/>
        <end position="31"/>
    </location>
</feature>
<keyword evidence="9" id="KW-1185">Reference proteome</keyword>
<dbReference type="RefSeq" id="WP_035231204.1">
    <property type="nucleotide sequence ID" value="NZ_ARXV01000003.1"/>
</dbReference>
<feature type="transmembrane region" description="Helical" evidence="6">
    <location>
        <begin position="348"/>
        <end position="371"/>
    </location>
</feature>
<evidence type="ECO:0000259" key="7">
    <source>
        <dbReference type="PROSITE" id="PS50156"/>
    </source>
</evidence>
<feature type="transmembrane region" description="Helical" evidence="6">
    <location>
        <begin position="603"/>
        <end position="622"/>
    </location>
</feature>
<keyword evidence="3 6" id="KW-0812">Transmembrane</keyword>
<sequence>MRDAWSRWVVAHPVWVLFGCIVLTMGLAGGLSKFQNNNDPRIFFTEDNPDFKRFVSLEDNFTANEVVLFVIHPENDNLFTAETLAAIESLTEDAWLLPHATRVDSLANFQHTEVEGDELYVAPLVENAAGLSEPELERIRGIALNEPSLLGRLISGKGHVAGIAATVTMGEGKTEAPEITAAAREMAETYNQRYPGIDFMVTGTVVFNQAAAEATEQSMSSTLPLAFVIMLLCLWLILRSVMFVVVTVFIITFSIASAMGVAMWLGIEFSPIVGMAPAMILTLAVADSVHILASYRHERLDGKAKADSIVESLRINLQPVWLTSLTTAIGFAILNFSESQPFRALGNVVLIGVLLAFLFSVVLLPALVMLVPHKIEPGRQRDFAPQMAALAGYLTQRYRAWLMGMSVFVVVLTACIGMNQINDVFNEYFDESFEVRRVNDFAMAELTGMHRIDYAVPAADSGGAMEPEFLQHMDDLINWLEQQDEVVYATSYTNVIKRLNRDMHGGDPEYYRIPDSRELISQYTLLYELSLPQGLGLEDQLDIDKSQARLVVMLENIGSHPVLLFNDRVENWIQDNWPEYMQTHGTGMDILFGRVTMRNIQSMLSGALIALVSVSVLLIIALRSFRYGMLSLIPNLLPAGMAFGLWGLINGEVGLAVSVVACMTLGIVVDDTVHFLSKYVRAKRELGLNTEKAVEYAFRTVGVALVATSLVLVANFAVIGTSHFYPNASMGLLSAITIGMALVVDFFFFVPLLVALDRRRKGVRA</sequence>
<evidence type="ECO:0000313" key="9">
    <source>
        <dbReference type="Proteomes" id="UP000029444"/>
    </source>
</evidence>
<proteinExistence type="predicted"/>
<evidence type="ECO:0000256" key="6">
    <source>
        <dbReference type="SAM" id="Phobius"/>
    </source>
</evidence>
<feature type="domain" description="SSD" evidence="7">
    <location>
        <begin position="245"/>
        <end position="370"/>
    </location>
</feature>
<dbReference type="SUPFAM" id="SSF82866">
    <property type="entry name" value="Multidrug efflux transporter AcrB transmembrane domain"/>
    <property type="match status" value="2"/>
</dbReference>
<dbReference type="eggNOG" id="COG1033">
    <property type="taxonomic scope" value="Bacteria"/>
</dbReference>
<dbReference type="InterPro" id="IPR050545">
    <property type="entry name" value="Mycobact_MmpL"/>
</dbReference>
<gene>
    <name evidence="8" type="ORF">Y5S_01156</name>
</gene>
<evidence type="ECO:0000256" key="4">
    <source>
        <dbReference type="ARBA" id="ARBA00022989"/>
    </source>
</evidence>
<evidence type="ECO:0000313" key="8">
    <source>
        <dbReference type="EMBL" id="KGD65932.1"/>
    </source>
</evidence>
<feature type="transmembrane region" description="Helical" evidence="6">
    <location>
        <begin position="218"/>
        <end position="238"/>
    </location>
</feature>
<dbReference type="PANTHER" id="PTHR33406">
    <property type="entry name" value="MEMBRANE PROTEIN MJ1562-RELATED"/>
    <property type="match status" value="1"/>
</dbReference>
<dbReference type="AlphaFoldDB" id="A0A095SMX3"/>
<evidence type="ECO:0000256" key="3">
    <source>
        <dbReference type="ARBA" id="ARBA00022692"/>
    </source>
</evidence>
<dbReference type="PROSITE" id="PS50156">
    <property type="entry name" value="SSD"/>
    <property type="match status" value="1"/>
</dbReference>
<feature type="transmembrane region" description="Helical" evidence="6">
    <location>
        <begin position="315"/>
        <end position="336"/>
    </location>
</feature>
<keyword evidence="2" id="KW-1003">Cell membrane</keyword>